<gene>
    <name evidence="2" type="ORF">SMTD_LOCUS9170</name>
</gene>
<evidence type="ECO:0000313" key="2">
    <source>
        <dbReference type="EMBL" id="VDP48452.1"/>
    </source>
</evidence>
<proteinExistence type="predicted"/>
<dbReference type="Proteomes" id="UP000269396">
    <property type="component" value="Unassembled WGS sequence"/>
</dbReference>
<feature type="compositionally biased region" description="Basic residues" evidence="1">
    <location>
        <begin position="1"/>
        <end position="11"/>
    </location>
</feature>
<feature type="region of interest" description="Disordered" evidence="1">
    <location>
        <begin position="1"/>
        <end position="36"/>
    </location>
</feature>
<protein>
    <submittedName>
        <fullName evidence="2">Uncharacterized protein</fullName>
    </submittedName>
</protein>
<dbReference type="EMBL" id="UZAL01029473">
    <property type="protein sequence ID" value="VDP48452.1"/>
    <property type="molecule type" value="Genomic_DNA"/>
</dbReference>
<sequence length="80" mass="9234">MVRSWNFHRNKNQTNGRQNQNKGPSNDEFKVNKNQSTLRCTEQAMKRIWRNSDSSLLSEVFADDVVQKNDESSTTKPSSS</sequence>
<accession>A0A183P484</accession>
<feature type="compositionally biased region" description="Polar residues" evidence="1">
    <location>
        <begin position="12"/>
        <end position="24"/>
    </location>
</feature>
<organism evidence="2 3">
    <name type="scientific">Schistosoma mattheei</name>
    <dbReference type="NCBI Taxonomy" id="31246"/>
    <lineage>
        <taxon>Eukaryota</taxon>
        <taxon>Metazoa</taxon>
        <taxon>Spiralia</taxon>
        <taxon>Lophotrochozoa</taxon>
        <taxon>Platyhelminthes</taxon>
        <taxon>Trematoda</taxon>
        <taxon>Digenea</taxon>
        <taxon>Strigeidida</taxon>
        <taxon>Schistosomatoidea</taxon>
        <taxon>Schistosomatidae</taxon>
        <taxon>Schistosoma</taxon>
    </lineage>
</organism>
<dbReference type="AlphaFoldDB" id="A0A183P484"/>
<name>A0A183P484_9TREM</name>
<reference evidence="2 3" key="1">
    <citation type="submission" date="2018-11" db="EMBL/GenBank/DDBJ databases">
        <authorList>
            <consortium name="Pathogen Informatics"/>
        </authorList>
    </citation>
    <scope>NUCLEOTIDE SEQUENCE [LARGE SCALE GENOMIC DNA]</scope>
    <source>
        <strain>Denwood</strain>
        <strain evidence="3">Zambia</strain>
    </source>
</reference>
<keyword evidence="3" id="KW-1185">Reference proteome</keyword>
<evidence type="ECO:0000313" key="3">
    <source>
        <dbReference type="Proteomes" id="UP000269396"/>
    </source>
</evidence>
<evidence type="ECO:0000256" key="1">
    <source>
        <dbReference type="SAM" id="MobiDB-lite"/>
    </source>
</evidence>